<evidence type="ECO:0000313" key="4">
    <source>
        <dbReference type="Proteomes" id="UP000290189"/>
    </source>
</evidence>
<reference evidence="2 4" key="2">
    <citation type="submission" date="2018-03" db="EMBL/GenBank/DDBJ databases">
        <authorList>
            <person name="Fogelqvist J."/>
        </authorList>
    </citation>
    <scope>NUCLEOTIDE SEQUENCE [LARGE SCALE GENOMIC DNA]</scope>
</reference>
<keyword evidence="3" id="KW-1185">Reference proteome</keyword>
<gene>
    <name evidence="1" type="ORF">PBRA_008133</name>
    <name evidence="2" type="ORF">PLBR_LOCUS9164</name>
</gene>
<dbReference type="Proteomes" id="UP000290189">
    <property type="component" value="Unassembled WGS sequence"/>
</dbReference>
<dbReference type="EMBL" id="OVEO01000020">
    <property type="protein sequence ID" value="SPR01949.1"/>
    <property type="molecule type" value="Genomic_DNA"/>
</dbReference>
<proteinExistence type="predicted"/>
<geneLocation type="mitochondrion" evidence="2"/>
<name>A0A0G4J0J8_PLABS</name>
<sequence length="158" mass="16820">MCIGSSVASPPTAHLAPYSCTIGSPASASMQCVPVVGFILNFDRKLIHVDDADALTSSLTIEWASTHDAVDGVVTRSHGGGHVLHLAGNGRHGPVAYIQKEQINGIWTIHNTSHEHDCRIFVNMVPLHYGEVATIEIGGVINITSRDKKATFASLRVG</sequence>
<dbReference type="Proteomes" id="UP000039324">
    <property type="component" value="Unassembled WGS sequence"/>
</dbReference>
<protein>
    <submittedName>
        <fullName evidence="1">Uncharacterized protein</fullName>
    </submittedName>
</protein>
<dbReference type="EMBL" id="CDSF01000103">
    <property type="protein sequence ID" value="CEP00821.1"/>
    <property type="molecule type" value="Genomic_DNA"/>
</dbReference>
<reference evidence="1 3" key="1">
    <citation type="submission" date="2015-02" db="EMBL/GenBank/DDBJ databases">
        <authorList>
            <person name="Chooi Y.-H."/>
        </authorList>
    </citation>
    <scope>NUCLEOTIDE SEQUENCE [LARGE SCALE GENOMIC DNA]</scope>
    <source>
        <strain evidence="1">E3</strain>
    </source>
</reference>
<evidence type="ECO:0000313" key="3">
    <source>
        <dbReference type="Proteomes" id="UP000039324"/>
    </source>
</evidence>
<organism evidence="1 3">
    <name type="scientific">Plasmodiophora brassicae</name>
    <name type="common">Clubroot disease agent</name>
    <dbReference type="NCBI Taxonomy" id="37360"/>
    <lineage>
        <taxon>Eukaryota</taxon>
        <taxon>Sar</taxon>
        <taxon>Rhizaria</taxon>
        <taxon>Endomyxa</taxon>
        <taxon>Phytomyxea</taxon>
        <taxon>Plasmodiophorida</taxon>
        <taxon>Plasmodiophoridae</taxon>
        <taxon>Plasmodiophora</taxon>
    </lineage>
</organism>
<evidence type="ECO:0000313" key="2">
    <source>
        <dbReference type="EMBL" id="SPR01949.1"/>
    </source>
</evidence>
<evidence type="ECO:0000313" key="1">
    <source>
        <dbReference type="EMBL" id="CEP00821.1"/>
    </source>
</evidence>
<dbReference type="AlphaFoldDB" id="A0A0G4J0J8"/>
<accession>A0A0G4J0J8</accession>
<keyword evidence="2" id="KW-0496">Mitochondrion</keyword>